<comment type="similarity">
    <text evidence="3">Belongs to the peptidase S51 family.</text>
</comment>
<dbReference type="CDD" id="cd03145">
    <property type="entry name" value="GAT1_cyanophycinase"/>
    <property type="match status" value="1"/>
</dbReference>
<keyword evidence="8" id="KW-0720">Serine protease</keyword>
<feature type="active site" description="Charge relay system" evidence="9">
    <location>
        <position position="191"/>
    </location>
</feature>
<evidence type="ECO:0000313" key="12">
    <source>
        <dbReference type="Proteomes" id="UP000297549"/>
    </source>
</evidence>
<dbReference type="SUPFAM" id="SSF52317">
    <property type="entry name" value="Class I glutamine amidotransferase-like"/>
    <property type="match status" value="1"/>
</dbReference>
<gene>
    <name evidence="11" type="ORF">E5K00_02760</name>
</gene>
<feature type="compositionally biased region" description="Low complexity" evidence="10">
    <location>
        <begin position="296"/>
        <end position="307"/>
    </location>
</feature>
<feature type="active site" description="Charge relay system" evidence="9">
    <location>
        <position position="218"/>
    </location>
</feature>
<dbReference type="GO" id="GO:0008236">
    <property type="term" value="F:serine-type peptidase activity"/>
    <property type="evidence" value="ECO:0007669"/>
    <property type="project" value="UniProtKB-KW"/>
</dbReference>
<keyword evidence="6" id="KW-0645">Protease</keyword>
<dbReference type="OrthoDB" id="9799980at2"/>
<dbReference type="RefSeq" id="WP_135461448.1">
    <property type="nucleotide sequence ID" value="NZ_SRLC01000001.1"/>
</dbReference>
<protein>
    <recommendedName>
        <fullName evidence="5">Cyanophycinase</fullName>
        <ecNumber evidence="4">3.4.15.6</ecNumber>
    </recommendedName>
</protein>
<dbReference type="NCBIfam" id="TIGR02069">
    <property type="entry name" value="cyanophycinase"/>
    <property type="match status" value="1"/>
</dbReference>
<evidence type="ECO:0000256" key="2">
    <source>
        <dbReference type="ARBA" id="ARBA00002039"/>
    </source>
</evidence>
<dbReference type="Pfam" id="PF03575">
    <property type="entry name" value="Peptidase_S51"/>
    <property type="match status" value="1"/>
</dbReference>
<sequence>MKAPKPLGKLIAIGGNEDKGTYPNPRTKKKYYLNFFELGILKRVVTESGKTNPRIEVITTASMIPEEVAKIYVSSFAMLNCLNVGILDIRTPEDAQQPEYVARLLEADIVMMSGGNQSRLKMMFGETEFLDRLTTRYYNEPNFVIAGTSAGAMAMSHIMIMGGSVPDALMKGAVKIGTGLSLNRSVVIDSHFVKRGRFGRLLEAVALHPKLIGIGLGEDTGVLITEGNLIETIGSNLVIIMDGHNLQHNNAAAAKKGAALSMENMTLHVLAKGNTYDIEQRKFYADRTAYAPPATVSPEPTPEVSPEAQATTA</sequence>
<name>A0A4Z0Q4U4_9BACT</name>
<organism evidence="11 12">
    <name type="scientific">Hymenobacter aquaticus</name>
    <dbReference type="NCBI Taxonomy" id="1867101"/>
    <lineage>
        <taxon>Bacteria</taxon>
        <taxon>Pseudomonadati</taxon>
        <taxon>Bacteroidota</taxon>
        <taxon>Cytophagia</taxon>
        <taxon>Cytophagales</taxon>
        <taxon>Hymenobacteraceae</taxon>
        <taxon>Hymenobacter</taxon>
    </lineage>
</organism>
<evidence type="ECO:0000256" key="9">
    <source>
        <dbReference type="PIRSR" id="PIRSR032067-1"/>
    </source>
</evidence>
<dbReference type="EMBL" id="SRLC01000001">
    <property type="protein sequence ID" value="TGE24153.1"/>
    <property type="molecule type" value="Genomic_DNA"/>
</dbReference>
<evidence type="ECO:0000256" key="5">
    <source>
        <dbReference type="ARBA" id="ARBA00015719"/>
    </source>
</evidence>
<evidence type="ECO:0000256" key="6">
    <source>
        <dbReference type="ARBA" id="ARBA00022670"/>
    </source>
</evidence>
<evidence type="ECO:0000256" key="1">
    <source>
        <dbReference type="ARBA" id="ARBA00001092"/>
    </source>
</evidence>
<comment type="function">
    <text evidence="2">Exopeptidase that catalyzes the hydrolytic cleavage of multi-L-arginyl-poly-L-aspartic acid (cyanophycin; a water-insoluble reserve polymer) into aspartate-arginine dipeptides.</text>
</comment>
<dbReference type="GO" id="GO:0006508">
    <property type="term" value="P:proteolysis"/>
    <property type="evidence" value="ECO:0007669"/>
    <property type="project" value="UniProtKB-KW"/>
</dbReference>
<dbReference type="InterPro" id="IPR011811">
    <property type="entry name" value="Peptidase_S51_cyanophycinase"/>
</dbReference>
<dbReference type="InterPro" id="IPR029062">
    <property type="entry name" value="Class_I_gatase-like"/>
</dbReference>
<proteinExistence type="inferred from homology"/>
<evidence type="ECO:0000256" key="7">
    <source>
        <dbReference type="ARBA" id="ARBA00022801"/>
    </source>
</evidence>
<keyword evidence="11" id="KW-0121">Carboxypeptidase</keyword>
<dbReference type="PIRSF" id="PIRSF032067">
    <property type="entry name" value="Cyanophycinase"/>
    <property type="match status" value="1"/>
</dbReference>
<evidence type="ECO:0000256" key="10">
    <source>
        <dbReference type="SAM" id="MobiDB-lite"/>
    </source>
</evidence>
<dbReference type="Gene3D" id="3.40.50.880">
    <property type="match status" value="1"/>
</dbReference>
<comment type="caution">
    <text evidence="11">The sequence shown here is derived from an EMBL/GenBank/DDBJ whole genome shotgun (WGS) entry which is preliminary data.</text>
</comment>
<evidence type="ECO:0000256" key="4">
    <source>
        <dbReference type="ARBA" id="ARBA00013115"/>
    </source>
</evidence>
<dbReference type="GO" id="GO:0004180">
    <property type="term" value="F:carboxypeptidase activity"/>
    <property type="evidence" value="ECO:0007669"/>
    <property type="project" value="UniProtKB-KW"/>
</dbReference>
<dbReference type="EC" id="3.4.15.6" evidence="4"/>
<comment type="catalytic activity">
    <reaction evidence="1">
        <text>[L-4-(L-arginin-2-N-yl)aspartate](n) + H2O = [L-4-(L-arginin-2-N-yl)aspartate](n-1) + L-4-(L-arginin-2-N-yl)aspartate</text>
        <dbReference type="Rhea" id="RHEA:12845"/>
        <dbReference type="Rhea" id="RHEA-COMP:13728"/>
        <dbReference type="Rhea" id="RHEA-COMP:13734"/>
        <dbReference type="ChEBI" id="CHEBI:15377"/>
        <dbReference type="ChEBI" id="CHEBI:137986"/>
        <dbReference type="ChEBI" id="CHEBI:137991"/>
        <dbReference type="EC" id="3.4.15.6"/>
    </reaction>
</comment>
<dbReference type="AlphaFoldDB" id="A0A4Z0Q4U4"/>
<dbReference type="PANTHER" id="PTHR36175:SF1">
    <property type="entry name" value="CYANOPHYCINASE"/>
    <property type="match status" value="1"/>
</dbReference>
<dbReference type="PANTHER" id="PTHR36175">
    <property type="entry name" value="CYANOPHYCINASE"/>
    <property type="match status" value="1"/>
</dbReference>
<feature type="active site" description="Charge relay system" evidence="9">
    <location>
        <position position="149"/>
    </location>
</feature>
<dbReference type="GO" id="GO:0008241">
    <property type="term" value="F:peptidyl-dipeptidase activity"/>
    <property type="evidence" value="ECO:0007669"/>
    <property type="project" value="UniProtKB-EC"/>
</dbReference>
<evidence type="ECO:0000256" key="8">
    <source>
        <dbReference type="ARBA" id="ARBA00022825"/>
    </source>
</evidence>
<dbReference type="Proteomes" id="UP000297549">
    <property type="component" value="Unassembled WGS sequence"/>
</dbReference>
<evidence type="ECO:0000256" key="3">
    <source>
        <dbReference type="ARBA" id="ARBA00006534"/>
    </source>
</evidence>
<dbReference type="InterPro" id="IPR005320">
    <property type="entry name" value="Peptidase_S51"/>
</dbReference>
<accession>A0A4Z0Q4U4</accession>
<keyword evidence="7 11" id="KW-0378">Hydrolase</keyword>
<keyword evidence="12" id="KW-1185">Reference proteome</keyword>
<evidence type="ECO:0000313" key="11">
    <source>
        <dbReference type="EMBL" id="TGE24153.1"/>
    </source>
</evidence>
<reference evidence="11 12" key="1">
    <citation type="submission" date="2019-04" db="EMBL/GenBank/DDBJ databases">
        <authorList>
            <person name="Feng G."/>
            <person name="Zhang J."/>
            <person name="Zhu H."/>
        </authorList>
    </citation>
    <scope>NUCLEOTIDE SEQUENCE [LARGE SCALE GENOMIC DNA]</scope>
    <source>
        <strain evidence="11 12">JCM 31653</strain>
    </source>
</reference>
<feature type="region of interest" description="Disordered" evidence="10">
    <location>
        <begin position="289"/>
        <end position="313"/>
    </location>
</feature>